<proteinExistence type="predicted"/>
<evidence type="ECO:0000313" key="1">
    <source>
        <dbReference type="EMBL" id="QQP18752.1"/>
    </source>
</evidence>
<accession>A0A7T8G231</accession>
<reference evidence="1" key="1">
    <citation type="journal article" date="2020" name="Viruses">
        <title>Soybean Thrips (Thysanoptera: Thripidae) Harbor Highly Diverse Populations of Arthropod, Fungal and Plant Viruses.</title>
        <authorList>
            <person name="Thekke-Veetil T."/>
            <person name="Lagos-Kutz D."/>
            <person name="McCoppin N.K."/>
            <person name="Hartman G.L."/>
            <person name="Ju H.K."/>
            <person name="Lim H.S."/>
            <person name="Domier L.L."/>
        </authorList>
    </citation>
    <scope>NUCLEOTIDE SEQUENCE</scope>
    <source>
        <strain evidence="1">STN1</strain>
    </source>
</reference>
<organism evidence="1">
    <name type="scientific">Soybean thrips rhabdo-like virus 2</name>
    <dbReference type="NCBI Taxonomy" id="2802236"/>
    <lineage>
        <taxon>Viruses</taxon>
        <taxon>Riboviria</taxon>
        <taxon>Orthornavirae</taxon>
        <taxon>Negarnaviricota</taxon>
        <taxon>Haploviricotina</taxon>
        <taxon>Monjiviricetes</taxon>
        <taxon>Mononegavirales</taxon>
        <taxon>Rhabdoviridae</taxon>
        <taxon>Alpharhabdovirinae</taxon>
        <taxon>Betathriprhavirus</taxon>
        <taxon>Betathriprhavirus midwest</taxon>
    </lineage>
</organism>
<name>A0A7T8G231_9RHAB</name>
<sequence>MKKTNRNQAITMEKDGKPSMLRTLMWKSSKGRTGRDQDNYFSTDIASTKKSIGPLSVTPSTSFDMLLPTAPPAYETASQGYQGPTNVELELDISVRYRNDMDYSDLTSALKNLKRDFRGDLFMYDLVKFLLDSTVKNHFKKNPINRAMPDKIEGVLIRHSNTIACNMDGVSEHKFKMMGDSFKGSYKWITPYKGYCYFDLKLRYLPTETDGIRLVHLMK</sequence>
<dbReference type="EMBL" id="MT224148">
    <property type="protein sequence ID" value="QQP18752.1"/>
    <property type="molecule type" value="Viral_cRNA"/>
</dbReference>
<protein>
    <recommendedName>
        <fullName evidence="2">Matrix protein</fullName>
    </recommendedName>
</protein>
<evidence type="ECO:0008006" key="2">
    <source>
        <dbReference type="Google" id="ProtNLM"/>
    </source>
</evidence>